<dbReference type="Pfam" id="PF12872">
    <property type="entry name" value="OST-HTH"/>
    <property type="match status" value="1"/>
</dbReference>
<evidence type="ECO:0000259" key="2">
    <source>
        <dbReference type="PROSITE" id="PS51644"/>
    </source>
</evidence>
<evidence type="ECO:0000256" key="1">
    <source>
        <dbReference type="SAM" id="MobiDB-lite"/>
    </source>
</evidence>
<proteinExistence type="predicted"/>
<dbReference type="PROSITE" id="PS51644">
    <property type="entry name" value="HTH_OST"/>
    <property type="match status" value="1"/>
</dbReference>
<dbReference type="InterPro" id="IPR021139">
    <property type="entry name" value="NYN"/>
</dbReference>
<feature type="domain" description="HTH OST-type" evidence="2">
    <location>
        <begin position="187"/>
        <end position="263"/>
    </location>
</feature>
<organism evidence="3 4">
    <name type="scientific">Gryllotalpicola kribbensis</name>
    <dbReference type="NCBI Taxonomy" id="993084"/>
    <lineage>
        <taxon>Bacteria</taxon>
        <taxon>Bacillati</taxon>
        <taxon>Actinomycetota</taxon>
        <taxon>Actinomycetes</taxon>
        <taxon>Micrococcales</taxon>
        <taxon>Microbacteriaceae</taxon>
        <taxon>Gryllotalpicola</taxon>
    </lineage>
</organism>
<sequence length="266" mass="28293">MPETPHLAVLIDADNVAPRHIGALLAEVSKYGDASVRRMYGDWTGQQLKGWKDAVNEHAIQPVQQFAYTAGKNATDSALIIDAMDLLYTGRFDGFCLVSSDSDFTRLASRLRESGATVYGFGERKTPQAFVNACNRFVYLDVVESAVAAAAADSASDADGAAKTGGRSKHGAAPSAPKPAAQNALRGDARLMTLLRTGIRDASDDEGWANLGAVGNLIRNQAPDFDSRNWGFAKLADLVAAIGLFTVERVASPNGGSVIHIKDERP</sequence>
<keyword evidence="4" id="KW-1185">Reference proteome</keyword>
<gene>
    <name evidence="3" type="ORF">GCM10022288_21520</name>
</gene>
<dbReference type="CDD" id="cd10146">
    <property type="entry name" value="LabA_like_C"/>
    <property type="match status" value="1"/>
</dbReference>
<reference evidence="4" key="1">
    <citation type="journal article" date="2019" name="Int. J. Syst. Evol. Microbiol.">
        <title>The Global Catalogue of Microorganisms (GCM) 10K type strain sequencing project: providing services to taxonomists for standard genome sequencing and annotation.</title>
        <authorList>
            <consortium name="The Broad Institute Genomics Platform"/>
            <consortium name="The Broad Institute Genome Sequencing Center for Infectious Disease"/>
            <person name="Wu L."/>
            <person name="Ma J."/>
        </authorList>
    </citation>
    <scope>NUCLEOTIDE SEQUENCE [LARGE SCALE GENOMIC DNA]</scope>
    <source>
        <strain evidence="4">JCM 17593</strain>
    </source>
</reference>
<dbReference type="InterPro" id="IPR041966">
    <property type="entry name" value="LOTUS-like"/>
</dbReference>
<dbReference type="RefSeq" id="WP_344776708.1">
    <property type="nucleotide sequence ID" value="NZ_BAABBX010000015.1"/>
</dbReference>
<feature type="region of interest" description="Disordered" evidence="1">
    <location>
        <begin position="157"/>
        <end position="182"/>
    </location>
</feature>
<dbReference type="PANTHER" id="PTHR35811:SF1">
    <property type="entry name" value="HTH OST-TYPE DOMAIN-CONTAINING PROTEIN"/>
    <property type="match status" value="1"/>
</dbReference>
<dbReference type="InterPro" id="IPR025605">
    <property type="entry name" value="OST-HTH/LOTUS_dom"/>
</dbReference>
<dbReference type="EMBL" id="BAABBX010000015">
    <property type="protein sequence ID" value="GAA4191147.1"/>
    <property type="molecule type" value="Genomic_DNA"/>
</dbReference>
<dbReference type="Gene3D" id="3.40.50.1010">
    <property type="entry name" value="5'-nuclease"/>
    <property type="match status" value="1"/>
</dbReference>
<dbReference type="Gene3D" id="3.30.420.610">
    <property type="entry name" value="LOTUS domain-like"/>
    <property type="match status" value="1"/>
</dbReference>
<name>A0ABP8AUY5_9MICO</name>
<dbReference type="CDD" id="cd11297">
    <property type="entry name" value="PIN_LabA-like_N_1"/>
    <property type="match status" value="1"/>
</dbReference>
<protein>
    <submittedName>
        <fullName evidence="3">NYN domain-containing protein</fullName>
    </submittedName>
</protein>
<evidence type="ECO:0000313" key="4">
    <source>
        <dbReference type="Proteomes" id="UP001500213"/>
    </source>
</evidence>
<evidence type="ECO:0000313" key="3">
    <source>
        <dbReference type="EMBL" id="GAA4191147.1"/>
    </source>
</evidence>
<dbReference type="Pfam" id="PF01936">
    <property type="entry name" value="NYN"/>
    <property type="match status" value="1"/>
</dbReference>
<accession>A0ABP8AUY5</accession>
<dbReference type="PANTHER" id="PTHR35811">
    <property type="entry name" value="SLR1870 PROTEIN"/>
    <property type="match status" value="1"/>
</dbReference>
<dbReference type="Proteomes" id="UP001500213">
    <property type="component" value="Unassembled WGS sequence"/>
</dbReference>
<comment type="caution">
    <text evidence="3">The sequence shown here is derived from an EMBL/GenBank/DDBJ whole genome shotgun (WGS) entry which is preliminary data.</text>
</comment>